<evidence type="ECO:0000256" key="1">
    <source>
        <dbReference type="ARBA" id="ARBA00004123"/>
    </source>
</evidence>
<dbReference type="Proteomes" id="UP000219338">
    <property type="component" value="Unassembled WGS sequence"/>
</dbReference>
<dbReference type="OMA" id="RVDWWLE"/>
<dbReference type="PANTHER" id="PTHR13271:SF34">
    <property type="entry name" value="N-LYSINE METHYLTRANSFERASE SETD6"/>
    <property type="match status" value="1"/>
</dbReference>
<evidence type="ECO:0000256" key="7">
    <source>
        <dbReference type="SAM" id="MobiDB-lite"/>
    </source>
</evidence>
<feature type="compositionally biased region" description="Acidic residues" evidence="7">
    <location>
        <begin position="233"/>
        <end position="248"/>
    </location>
</feature>
<evidence type="ECO:0000256" key="2">
    <source>
        <dbReference type="ARBA" id="ARBA00022603"/>
    </source>
</evidence>
<feature type="region of interest" description="Disordered" evidence="7">
    <location>
        <begin position="495"/>
        <end position="514"/>
    </location>
</feature>
<evidence type="ECO:0000313" key="10">
    <source>
        <dbReference type="Proteomes" id="UP000219338"/>
    </source>
</evidence>
<dbReference type="PANTHER" id="PTHR13271">
    <property type="entry name" value="UNCHARACTERIZED PUTATIVE METHYLTRANSFERASE"/>
    <property type="match status" value="1"/>
</dbReference>
<evidence type="ECO:0000256" key="5">
    <source>
        <dbReference type="ARBA" id="ARBA00023242"/>
    </source>
</evidence>
<dbReference type="OrthoDB" id="341421at2759"/>
<dbReference type="AlphaFoldDB" id="A0A284QL27"/>
<dbReference type="EC" id="2.1.1.-" evidence="6"/>
<dbReference type="PIRSF" id="PIRSF011771">
    <property type="entry name" value="RMS1_SET"/>
    <property type="match status" value="1"/>
</dbReference>
<gene>
    <name evidence="9" type="ORF">ARMOST_00425</name>
</gene>
<evidence type="ECO:0000259" key="8">
    <source>
        <dbReference type="PROSITE" id="PS50280"/>
    </source>
</evidence>
<keyword evidence="2 6" id="KW-0489">Methyltransferase</keyword>
<keyword evidence="4 6" id="KW-0949">S-adenosyl-L-methionine</keyword>
<dbReference type="Pfam" id="PF00856">
    <property type="entry name" value="SET"/>
    <property type="match status" value="1"/>
</dbReference>
<dbReference type="GO" id="GO:0016279">
    <property type="term" value="F:protein-lysine N-methyltransferase activity"/>
    <property type="evidence" value="ECO:0007669"/>
    <property type="project" value="UniProtKB-UniRule"/>
</dbReference>
<comment type="subcellular location">
    <subcellularLocation>
        <location evidence="1 6">Nucleus</location>
    </subcellularLocation>
</comment>
<evidence type="ECO:0000313" key="9">
    <source>
        <dbReference type="EMBL" id="SJK97174.1"/>
    </source>
</evidence>
<reference evidence="10" key="1">
    <citation type="journal article" date="2017" name="Nat. Ecol. Evol.">
        <title>Genome expansion and lineage-specific genetic innovations in the forest pathogenic fungi Armillaria.</title>
        <authorList>
            <person name="Sipos G."/>
            <person name="Prasanna A.N."/>
            <person name="Walter M.C."/>
            <person name="O'Connor E."/>
            <person name="Balint B."/>
            <person name="Krizsan K."/>
            <person name="Kiss B."/>
            <person name="Hess J."/>
            <person name="Varga T."/>
            <person name="Slot J."/>
            <person name="Riley R."/>
            <person name="Boka B."/>
            <person name="Rigling D."/>
            <person name="Barry K."/>
            <person name="Lee J."/>
            <person name="Mihaltcheva S."/>
            <person name="LaButti K."/>
            <person name="Lipzen A."/>
            <person name="Waldron R."/>
            <person name="Moloney N.M."/>
            <person name="Sperisen C."/>
            <person name="Kredics L."/>
            <person name="Vagvoelgyi C."/>
            <person name="Patrignani A."/>
            <person name="Fitzpatrick D."/>
            <person name="Nagy I."/>
            <person name="Doyle S."/>
            <person name="Anderson J.B."/>
            <person name="Grigoriev I.V."/>
            <person name="Gueldener U."/>
            <person name="Muensterkoetter M."/>
            <person name="Nagy L.G."/>
        </authorList>
    </citation>
    <scope>NUCLEOTIDE SEQUENCE [LARGE SCALE GENOMIC DNA]</scope>
    <source>
        <strain evidence="10">C18/9</strain>
    </source>
</reference>
<dbReference type="STRING" id="47428.A0A284QL27"/>
<evidence type="ECO:0000256" key="3">
    <source>
        <dbReference type="ARBA" id="ARBA00022679"/>
    </source>
</evidence>
<dbReference type="GO" id="GO:0005634">
    <property type="term" value="C:nucleus"/>
    <property type="evidence" value="ECO:0007669"/>
    <property type="project" value="UniProtKB-SubCell"/>
</dbReference>
<protein>
    <recommendedName>
        <fullName evidence="6">Ribosomal lysine N-methyltransferase 4</fullName>
        <ecNumber evidence="6">2.1.1.-</ecNumber>
    </recommendedName>
</protein>
<accession>A0A284QL27</accession>
<feature type="domain" description="SET" evidence="8">
    <location>
        <begin position="25"/>
        <end position="296"/>
    </location>
</feature>
<evidence type="ECO:0000256" key="4">
    <source>
        <dbReference type="ARBA" id="ARBA00022691"/>
    </source>
</evidence>
<dbReference type="InterPro" id="IPR050600">
    <property type="entry name" value="SETD3_SETD6_MTase"/>
</dbReference>
<dbReference type="PROSITE" id="PS50280">
    <property type="entry name" value="SET"/>
    <property type="match status" value="1"/>
</dbReference>
<comment type="function">
    <text evidence="6">S-adenosyl-L-methionine-dependent protein-lysine N-methyltransferase that monomethylates 60S ribosomal protein L42.</text>
</comment>
<dbReference type="CDD" id="cd19178">
    <property type="entry name" value="SET_SETD6"/>
    <property type="match status" value="1"/>
</dbReference>
<dbReference type="InterPro" id="IPR044430">
    <property type="entry name" value="SETD6_SET"/>
</dbReference>
<dbReference type="SUPFAM" id="SSF81822">
    <property type="entry name" value="RuBisCo LSMT C-terminal, substrate-binding domain"/>
    <property type="match status" value="1"/>
</dbReference>
<dbReference type="GO" id="GO:0032259">
    <property type="term" value="P:methylation"/>
    <property type="evidence" value="ECO:0007669"/>
    <property type="project" value="UniProtKB-KW"/>
</dbReference>
<keyword evidence="10" id="KW-1185">Reference proteome</keyword>
<proteinExistence type="inferred from homology"/>
<dbReference type="InterPro" id="IPR015353">
    <property type="entry name" value="Rubisco_LSMT_subst-bd"/>
</dbReference>
<keyword evidence="3 6" id="KW-0808">Transferase</keyword>
<dbReference type="InterPro" id="IPR001214">
    <property type="entry name" value="SET_dom"/>
</dbReference>
<dbReference type="InterPro" id="IPR011383">
    <property type="entry name" value="N-lys_methylase_SETD6"/>
</dbReference>
<dbReference type="Pfam" id="PF09273">
    <property type="entry name" value="Rubis-subs-bind"/>
    <property type="match status" value="1"/>
</dbReference>
<dbReference type="Gene3D" id="3.90.1420.10">
    <property type="entry name" value="Rubisco LSMT, substrate-binding domain"/>
    <property type="match status" value="1"/>
</dbReference>
<keyword evidence="5 6" id="KW-0539">Nucleus</keyword>
<evidence type="ECO:0000256" key="6">
    <source>
        <dbReference type="PIRNR" id="PIRNR011771"/>
    </source>
</evidence>
<sequence>MSTPNLDAFISWFKHNNGYIDTQHVGFHVFPSSEGGRGAVALQDIPEGHTLFTIPRSLVVSTRTSLLPEHFGQDEWKSRQLDRGWSGLILCMMWEAAQGNASKWAPYLDTLPTEFDTPMFWAESDLNALKGTSVVDKLGKADAEQDYVEKVLPTIQNRPDLFQPEFIPVHYSLHQYHVMGSRILSRSFNVEKWEDEVEDDELAAQTNSMDVDDPAPLTSANSDSPERAHGEEVAEGDEEEEEEEEDASDISMVPVADLLNARYEAENAKLFYEENELKMVATKCIMKGEQIWNTYGDLPNAELLRRYGHVDLLPLSTGGQGNPGDIVEVRADLVVAVVSKRCDHSSVVADERIEWWLEEGGDDIIVIEADLEIPPALISLIKLLLFSSDEWRKVRGKGKPPKPKLDSATVDIIKDVLDQRLQQYPTSLQLDVILFDPVSYIAIDPDICVEQDDEIALSGDLSLNLRNATIVRLGEKRILHGALQAMQAVHFENPKRKRDAVMSSSKTNKKLRQQ</sequence>
<comment type="similarity">
    <text evidence="6">Belongs to the class V-like SAM-binding methyltransferase superfamily. Histone-lysine methyltransferase family. SETD6 subfamily.</text>
</comment>
<dbReference type="InterPro" id="IPR046341">
    <property type="entry name" value="SET_dom_sf"/>
</dbReference>
<dbReference type="EMBL" id="FUEG01000001">
    <property type="protein sequence ID" value="SJK97174.1"/>
    <property type="molecule type" value="Genomic_DNA"/>
</dbReference>
<dbReference type="SUPFAM" id="SSF82199">
    <property type="entry name" value="SET domain"/>
    <property type="match status" value="1"/>
</dbReference>
<name>A0A284QL27_ARMOS</name>
<dbReference type="Gene3D" id="3.90.1410.10">
    <property type="entry name" value="set domain protein methyltransferase, domain 1"/>
    <property type="match status" value="1"/>
</dbReference>
<organism evidence="9 10">
    <name type="scientific">Armillaria ostoyae</name>
    <name type="common">Armillaria root rot fungus</name>
    <dbReference type="NCBI Taxonomy" id="47428"/>
    <lineage>
        <taxon>Eukaryota</taxon>
        <taxon>Fungi</taxon>
        <taxon>Dikarya</taxon>
        <taxon>Basidiomycota</taxon>
        <taxon>Agaricomycotina</taxon>
        <taxon>Agaricomycetes</taxon>
        <taxon>Agaricomycetidae</taxon>
        <taxon>Agaricales</taxon>
        <taxon>Marasmiineae</taxon>
        <taxon>Physalacriaceae</taxon>
        <taxon>Armillaria</taxon>
    </lineage>
</organism>
<dbReference type="InterPro" id="IPR036464">
    <property type="entry name" value="Rubisco_LSMT_subst-bd_sf"/>
</dbReference>
<feature type="region of interest" description="Disordered" evidence="7">
    <location>
        <begin position="199"/>
        <end position="251"/>
    </location>
</feature>